<organism evidence="5 6">
    <name type="scientific">Xanthocytophaga flava</name>
    <dbReference type="NCBI Taxonomy" id="3048013"/>
    <lineage>
        <taxon>Bacteria</taxon>
        <taxon>Pseudomonadati</taxon>
        <taxon>Bacteroidota</taxon>
        <taxon>Cytophagia</taxon>
        <taxon>Cytophagales</taxon>
        <taxon>Rhodocytophagaceae</taxon>
        <taxon>Xanthocytophaga</taxon>
    </lineage>
</organism>
<gene>
    <name evidence="5" type="ORF">QNI19_25480</name>
</gene>
<dbReference type="EC" id="3.1.3.48" evidence="5"/>
<keyword evidence="2" id="KW-0904">Protein phosphatase</keyword>
<dbReference type="GO" id="GO:0004722">
    <property type="term" value="F:protein serine/threonine phosphatase activity"/>
    <property type="evidence" value="ECO:0007669"/>
    <property type="project" value="UniProtKB-EC"/>
</dbReference>
<dbReference type="PROSITE" id="PS50054">
    <property type="entry name" value="TYR_PHOSPHATASE_DUAL"/>
    <property type="match status" value="1"/>
</dbReference>
<dbReference type="InterPro" id="IPR000387">
    <property type="entry name" value="Tyr_Pase_dom"/>
</dbReference>
<feature type="domain" description="Tyrosine-protein phosphatase" evidence="3">
    <location>
        <begin position="5"/>
        <end position="149"/>
    </location>
</feature>
<keyword evidence="1 5" id="KW-0378">Hydrolase</keyword>
<accession>A0ABT7CUK7</accession>
<evidence type="ECO:0000259" key="4">
    <source>
        <dbReference type="PROSITE" id="PS50056"/>
    </source>
</evidence>
<dbReference type="SMART" id="SM00195">
    <property type="entry name" value="DSPc"/>
    <property type="match status" value="1"/>
</dbReference>
<dbReference type="PANTHER" id="PTHR10159:SF519">
    <property type="entry name" value="DUAL SPECIFICITY PROTEIN PHOSPHATASE MPK3"/>
    <property type="match status" value="1"/>
</dbReference>
<dbReference type="CDD" id="cd14498">
    <property type="entry name" value="DSP"/>
    <property type="match status" value="1"/>
</dbReference>
<evidence type="ECO:0000259" key="3">
    <source>
        <dbReference type="PROSITE" id="PS50054"/>
    </source>
</evidence>
<dbReference type="InterPro" id="IPR000340">
    <property type="entry name" value="Dual-sp_phosphatase_cat-dom"/>
</dbReference>
<protein>
    <submittedName>
        <fullName evidence="5">Dual specificity protein phosphatase</fullName>
        <ecNumber evidence="5">3.1.3.16</ecNumber>
        <ecNumber evidence="5">3.1.3.48</ecNumber>
    </submittedName>
</protein>
<dbReference type="SUPFAM" id="SSF52799">
    <property type="entry name" value="(Phosphotyrosine protein) phosphatases II"/>
    <property type="match status" value="1"/>
</dbReference>
<feature type="domain" description="Tyrosine specific protein phosphatases" evidence="4">
    <location>
        <begin position="72"/>
        <end position="127"/>
    </location>
</feature>
<dbReference type="PROSITE" id="PS00383">
    <property type="entry name" value="TYR_PHOSPHATASE_1"/>
    <property type="match status" value="1"/>
</dbReference>
<dbReference type="EMBL" id="JASJOT010000021">
    <property type="protein sequence ID" value="MDJ1496314.1"/>
    <property type="molecule type" value="Genomic_DNA"/>
</dbReference>
<name>A0ABT7CUK7_9BACT</name>
<dbReference type="Proteomes" id="UP001228581">
    <property type="component" value="Unassembled WGS sequence"/>
</dbReference>
<sequence length="247" mass="29483">MEQSKYHWITDHIALGEEPDLKMIDQLKKENVKKILDLRTWEQRDIEFQNEVQQQFFYQNVSIVDGKPVSIETISSCIRFISESVPKERIYLHCQRGISRSPMILMCYLIYKGYNGLASHNLIKSKRKCIWININFLDSILHYEDQIIDLRGRKRKLDKDVYESIRNQSYRKLYDFLKRVLKNRETASFYQIAISPEGIIDLDSLITLLFTRYEFRTWVNKDSLFHMMNRINCPMLKGVNNSVLLNE</sequence>
<evidence type="ECO:0000313" key="6">
    <source>
        <dbReference type="Proteomes" id="UP001228581"/>
    </source>
</evidence>
<dbReference type="Pfam" id="PF00782">
    <property type="entry name" value="DSPc"/>
    <property type="match status" value="1"/>
</dbReference>
<keyword evidence="6" id="KW-1185">Reference proteome</keyword>
<dbReference type="EC" id="3.1.3.16" evidence="5"/>
<evidence type="ECO:0000256" key="2">
    <source>
        <dbReference type="ARBA" id="ARBA00022912"/>
    </source>
</evidence>
<proteinExistence type="predicted"/>
<evidence type="ECO:0000313" key="5">
    <source>
        <dbReference type="EMBL" id="MDJ1496314.1"/>
    </source>
</evidence>
<dbReference type="PROSITE" id="PS50056">
    <property type="entry name" value="TYR_PHOSPHATASE_2"/>
    <property type="match status" value="1"/>
</dbReference>
<dbReference type="PANTHER" id="PTHR10159">
    <property type="entry name" value="DUAL SPECIFICITY PROTEIN PHOSPHATASE"/>
    <property type="match status" value="1"/>
</dbReference>
<reference evidence="5 6" key="1">
    <citation type="submission" date="2023-05" db="EMBL/GenBank/DDBJ databases">
        <authorList>
            <person name="Zhang X."/>
        </authorList>
    </citation>
    <scope>NUCLEOTIDE SEQUENCE [LARGE SCALE GENOMIC DNA]</scope>
    <source>
        <strain evidence="5 6">DM2B3-1</strain>
    </source>
</reference>
<dbReference type="Gene3D" id="3.90.190.10">
    <property type="entry name" value="Protein tyrosine phosphatase superfamily"/>
    <property type="match status" value="1"/>
</dbReference>
<comment type="caution">
    <text evidence="5">The sequence shown here is derived from an EMBL/GenBank/DDBJ whole genome shotgun (WGS) entry which is preliminary data.</text>
</comment>
<evidence type="ECO:0000256" key="1">
    <source>
        <dbReference type="ARBA" id="ARBA00022801"/>
    </source>
</evidence>
<dbReference type="InterPro" id="IPR029021">
    <property type="entry name" value="Prot-tyrosine_phosphatase-like"/>
</dbReference>
<dbReference type="RefSeq" id="WP_314001021.1">
    <property type="nucleotide sequence ID" value="NZ_JASJOR010000015.1"/>
</dbReference>
<dbReference type="InterPro" id="IPR020422">
    <property type="entry name" value="TYR_PHOSPHATASE_DUAL_dom"/>
</dbReference>
<dbReference type="GO" id="GO:0004725">
    <property type="term" value="F:protein tyrosine phosphatase activity"/>
    <property type="evidence" value="ECO:0007669"/>
    <property type="project" value="UniProtKB-EC"/>
</dbReference>
<dbReference type="InterPro" id="IPR016130">
    <property type="entry name" value="Tyr_Pase_AS"/>
</dbReference>